<dbReference type="GO" id="GO:0005829">
    <property type="term" value="C:cytosol"/>
    <property type="evidence" value="ECO:0007669"/>
    <property type="project" value="TreeGrafter"/>
</dbReference>
<name>A0A1D9MCN2_9RHOB</name>
<dbReference type="STRING" id="1850250.LPB142_09755"/>
<evidence type="ECO:0000256" key="4">
    <source>
        <dbReference type="SAM" id="MobiDB-lite"/>
    </source>
</evidence>
<dbReference type="PROSITE" id="PS01124">
    <property type="entry name" value="HTH_ARAC_FAMILY_2"/>
    <property type="match status" value="1"/>
</dbReference>
<dbReference type="Pfam" id="PF12833">
    <property type="entry name" value="HTH_18"/>
    <property type="match status" value="1"/>
</dbReference>
<dbReference type="Pfam" id="PF12625">
    <property type="entry name" value="Arabinose_bd"/>
    <property type="match status" value="1"/>
</dbReference>
<feature type="region of interest" description="Disordered" evidence="4">
    <location>
        <begin position="322"/>
        <end position="344"/>
    </location>
</feature>
<evidence type="ECO:0000256" key="3">
    <source>
        <dbReference type="ARBA" id="ARBA00023163"/>
    </source>
</evidence>
<dbReference type="AlphaFoldDB" id="A0A1D9MCN2"/>
<keyword evidence="7" id="KW-1185">Reference proteome</keyword>
<keyword evidence="1" id="KW-0805">Transcription regulation</keyword>
<keyword evidence="2" id="KW-0238">DNA-binding</keyword>
<organism evidence="6 7">
    <name type="scientific">Rhodobacter xanthinilyticus</name>
    <dbReference type="NCBI Taxonomy" id="1850250"/>
    <lineage>
        <taxon>Bacteria</taxon>
        <taxon>Pseudomonadati</taxon>
        <taxon>Pseudomonadota</taxon>
        <taxon>Alphaproteobacteria</taxon>
        <taxon>Rhodobacterales</taxon>
        <taxon>Rhodobacter group</taxon>
        <taxon>Rhodobacter</taxon>
    </lineage>
</organism>
<keyword evidence="3" id="KW-0804">Transcription</keyword>
<feature type="domain" description="HTH araC/xylS-type" evidence="5">
    <location>
        <begin position="228"/>
        <end position="326"/>
    </location>
</feature>
<dbReference type="Gene3D" id="1.10.10.60">
    <property type="entry name" value="Homeodomain-like"/>
    <property type="match status" value="1"/>
</dbReference>
<dbReference type="SMART" id="SM00342">
    <property type="entry name" value="HTH_ARAC"/>
    <property type="match status" value="1"/>
</dbReference>
<dbReference type="GO" id="GO:0000976">
    <property type="term" value="F:transcription cis-regulatory region binding"/>
    <property type="evidence" value="ECO:0007669"/>
    <property type="project" value="TreeGrafter"/>
</dbReference>
<evidence type="ECO:0000259" key="5">
    <source>
        <dbReference type="PROSITE" id="PS01124"/>
    </source>
</evidence>
<dbReference type="KEGG" id="rhp:LPB142_09755"/>
<gene>
    <name evidence="6" type="ORF">LPB142_09755</name>
</gene>
<dbReference type="Proteomes" id="UP000176562">
    <property type="component" value="Chromosome"/>
</dbReference>
<evidence type="ECO:0000256" key="2">
    <source>
        <dbReference type="ARBA" id="ARBA00023125"/>
    </source>
</evidence>
<dbReference type="RefSeq" id="WP_071166255.1">
    <property type="nucleotide sequence ID" value="NZ_CP017781.1"/>
</dbReference>
<evidence type="ECO:0000313" key="6">
    <source>
        <dbReference type="EMBL" id="AOZ69563.1"/>
    </source>
</evidence>
<evidence type="ECO:0000313" key="7">
    <source>
        <dbReference type="Proteomes" id="UP000176562"/>
    </source>
</evidence>
<proteinExistence type="predicted"/>
<protein>
    <submittedName>
        <fullName evidence="6">AraC family transcriptional regulator</fullName>
    </submittedName>
</protein>
<dbReference type="GO" id="GO:0003700">
    <property type="term" value="F:DNA-binding transcription factor activity"/>
    <property type="evidence" value="ECO:0007669"/>
    <property type="project" value="InterPro"/>
</dbReference>
<dbReference type="InterPro" id="IPR018060">
    <property type="entry name" value="HTH_AraC"/>
</dbReference>
<dbReference type="PANTHER" id="PTHR47894:SF1">
    <property type="entry name" value="HTH-TYPE TRANSCRIPTIONAL REGULATOR VQSM"/>
    <property type="match status" value="1"/>
</dbReference>
<evidence type="ECO:0000256" key="1">
    <source>
        <dbReference type="ARBA" id="ARBA00023015"/>
    </source>
</evidence>
<dbReference type="PANTHER" id="PTHR47894">
    <property type="entry name" value="HTH-TYPE TRANSCRIPTIONAL REGULATOR GADX"/>
    <property type="match status" value="1"/>
</dbReference>
<reference evidence="6 7" key="1">
    <citation type="submission" date="2016-10" db="EMBL/GenBank/DDBJ databases">
        <title>Rhodobacter sp. LPB0142, isolated from sea water.</title>
        <authorList>
            <person name="Kim E."/>
            <person name="Yi H."/>
        </authorList>
    </citation>
    <scope>NUCLEOTIDE SEQUENCE [LARGE SCALE GENOMIC DNA]</scope>
    <source>
        <strain evidence="6 7">LPB0142</strain>
    </source>
</reference>
<dbReference type="InterPro" id="IPR009057">
    <property type="entry name" value="Homeodomain-like_sf"/>
</dbReference>
<dbReference type="EMBL" id="CP017781">
    <property type="protein sequence ID" value="AOZ69563.1"/>
    <property type="molecule type" value="Genomic_DNA"/>
</dbReference>
<sequence length="344" mass="36990">MLPRRTIAPGFVEDALAALIAAGGAPEAVLGPLGLTAPVSHPISHELYGRLWRRIARAIGCEFFGLGARPMRPGAFALMAQAALHAPSLEAALRRMLEFLTIVLDAPAGRLTQAEGRATITLSGPAPRSAFADRTYWLIVMGLACWLTGRRIALAQVDFACAAPPDRGDYRQFFGAPVRFEAEVSALGFDARYLALAPIRSEAALGAFLREAPGNLLVRYRHDQGISGQIRARLRSLPAARWPSHETAARDLGLSPATLRRRLAAEGQSFAAIRDELRARRAEEMLRDGALGIAQIAAELGYSEPSAFHRAFRGWRGTSPAAFRAAQAQQHPAPQEPPSAAVSP</sequence>
<dbReference type="InterPro" id="IPR032687">
    <property type="entry name" value="AraC-type_N"/>
</dbReference>
<dbReference type="SUPFAM" id="SSF46689">
    <property type="entry name" value="Homeodomain-like"/>
    <property type="match status" value="1"/>
</dbReference>
<accession>A0A1D9MCN2</accession>